<dbReference type="InterPro" id="IPR050330">
    <property type="entry name" value="Bact_OuterMem_StrucFunc"/>
</dbReference>
<evidence type="ECO:0000259" key="5">
    <source>
        <dbReference type="PROSITE" id="PS51123"/>
    </source>
</evidence>
<dbReference type="SUPFAM" id="SSF103088">
    <property type="entry name" value="OmpA-like"/>
    <property type="match status" value="1"/>
</dbReference>
<dbReference type="PANTHER" id="PTHR30329">
    <property type="entry name" value="STATOR ELEMENT OF FLAGELLAR MOTOR COMPLEX"/>
    <property type="match status" value="1"/>
</dbReference>
<dbReference type="PANTHER" id="PTHR30329:SF20">
    <property type="entry name" value="EXPORTED PROTEIN"/>
    <property type="match status" value="1"/>
</dbReference>
<keyword evidence="4" id="KW-0812">Transmembrane</keyword>
<evidence type="ECO:0000313" key="6">
    <source>
        <dbReference type="EMBL" id="NDL64183.1"/>
    </source>
</evidence>
<evidence type="ECO:0000256" key="4">
    <source>
        <dbReference type="SAM" id="Phobius"/>
    </source>
</evidence>
<feature type="domain" description="OmpA-like" evidence="5">
    <location>
        <begin position="427"/>
        <end position="545"/>
    </location>
</feature>
<comment type="subcellular location">
    <subcellularLocation>
        <location evidence="1">Cell outer membrane</location>
    </subcellularLocation>
</comment>
<feature type="transmembrane region" description="Helical" evidence="4">
    <location>
        <begin position="33"/>
        <end position="50"/>
    </location>
</feature>
<dbReference type="GO" id="GO:0009279">
    <property type="term" value="C:cell outer membrane"/>
    <property type="evidence" value="ECO:0007669"/>
    <property type="project" value="UniProtKB-SubCell"/>
</dbReference>
<comment type="caution">
    <text evidence="6">The sequence shown here is derived from an EMBL/GenBank/DDBJ whole genome shotgun (WGS) entry which is preliminary data.</text>
</comment>
<evidence type="ECO:0000256" key="2">
    <source>
        <dbReference type="ARBA" id="ARBA00023136"/>
    </source>
</evidence>
<dbReference type="InterPro" id="IPR006665">
    <property type="entry name" value="OmpA-like"/>
</dbReference>
<dbReference type="InterPro" id="IPR036737">
    <property type="entry name" value="OmpA-like_sf"/>
</dbReference>
<evidence type="ECO:0000256" key="1">
    <source>
        <dbReference type="ARBA" id="ARBA00004442"/>
    </source>
</evidence>
<proteinExistence type="predicted"/>
<protein>
    <submittedName>
        <fullName evidence="6">OmpA family protein</fullName>
    </submittedName>
</protein>
<name>A0A845SGH9_9GAMM</name>
<sequence>MSTLTRSLLILLATCLALWLVLSFWQPRLDGRVVLVTLVLLMAGGALFFARRQTSGRRDIGLTVTDNTLPPEDFMGAVVLVCGDTAALFPAGEPYRQTSLGWYLPVGAPEQLLPLAGRIADTRPALAAQVALLLAVVPERHRERDALSHSLHAWHRAVVACRRVLPGPPPLLVSTWLTPPDGADSMRDVWLAATPAGRGVQIFQPGQGELSQKSWSLEALPAEREARFYLSLWLDSLLTWADEHVDNILGQRQGTLPALTPCARGWNFTPINALAGNLWQRHLCAVTRLAPPGGQSHEAPPLPDCLLATFPRRRGISIKMRAWRMAGLICGVFLLLALASSYHHNRRLLQNTGDRLALYRQLDGQPAGPKLRAQALLRRDADFFEAWQRGGEPARFGLGLYQGMRLIAPLRAAISDWAPPVINKIPPGPKTVRLDSLSLFDTGKWQLKPGSTRVLVNALVSIKAKPGWLTLVAGHTDNIGNSAANQQLSLKRAQAVRDWMRDTGDVPESCFAVQGYGESRPLKTNDTAEGRAANRRVEISLVPQADTCRIPDATIMSPQDGGDTDN</sequence>
<dbReference type="PRINTS" id="PR01021">
    <property type="entry name" value="OMPADOMAIN"/>
</dbReference>
<dbReference type="Pfam" id="PF00691">
    <property type="entry name" value="OmpA"/>
    <property type="match status" value="1"/>
</dbReference>
<keyword evidence="2 3" id="KW-0472">Membrane</keyword>
<organism evidence="6 7">
    <name type="scientific">Acerihabitans arboris</name>
    <dbReference type="NCBI Taxonomy" id="2691583"/>
    <lineage>
        <taxon>Bacteria</taxon>
        <taxon>Pseudomonadati</taxon>
        <taxon>Pseudomonadota</taxon>
        <taxon>Gammaproteobacteria</taxon>
        <taxon>Enterobacterales</taxon>
        <taxon>Pectobacteriaceae</taxon>
        <taxon>Acerihabitans</taxon>
    </lineage>
</organism>
<dbReference type="Gene3D" id="3.30.1330.60">
    <property type="entry name" value="OmpA-like domain"/>
    <property type="match status" value="1"/>
</dbReference>
<feature type="transmembrane region" description="Helical" evidence="4">
    <location>
        <begin position="322"/>
        <end position="342"/>
    </location>
</feature>
<reference evidence="6 7" key="2">
    <citation type="submission" date="2020-02" db="EMBL/GenBank/DDBJ databases">
        <title>The new genus of Enterobacteriales.</title>
        <authorList>
            <person name="Kim I.S."/>
        </authorList>
    </citation>
    <scope>NUCLEOTIDE SEQUENCE [LARGE SCALE GENOMIC DNA]</scope>
    <source>
        <strain evidence="6 7">SAP-6</strain>
    </source>
</reference>
<accession>A0A845SGH9</accession>
<dbReference type="RefSeq" id="WP_162366905.1">
    <property type="nucleotide sequence ID" value="NZ_WUBS01000011.1"/>
</dbReference>
<keyword evidence="4" id="KW-1133">Transmembrane helix</keyword>
<dbReference type="InterPro" id="IPR006664">
    <property type="entry name" value="OMP_bac"/>
</dbReference>
<dbReference type="Proteomes" id="UP000461443">
    <property type="component" value="Unassembled WGS sequence"/>
</dbReference>
<dbReference type="PROSITE" id="PS51123">
    <property type="entry name" value="OMPA_2"/>
    <property type="match status" value="1"/>
</dbReference>
<reference evidence="6 7" key="1">
    <citation type="submission" date="2019-12" db="EMBL/GenBank/DDBJ databases">
        <authorList>
            <person name="Lee S.D."/>
        </authorList>
    </citation>
    <scope>NUCLEOTIDE SEQUENCE [LARGE SCALE GENOMIC DNA]</scope>
    <source>
        <strain evidence="6 7">SAP-6</strain>
    </source>
</reference>
<gene>
    <name evidence="6" type="ORF">GRH90_15695</name>
</gene>
<dbReference type="CDD" id="cd07185">
    <property type="entry name" value="OmpA_C-like"/>
    <property type="match status" value="1"/>
</dbReference>
<keyword evidence="7" id="KW-1185">Reference proteome</keyword>
<dbReference type="EMBL" id="WUBS01000011">
    <property type="protein sequence ID" value="NDL64183.1"/>
    <property type="molecule type" value="Genomic_DNA"/>
</dbReference>
<evidence type="ECO:0000256" key="3">
    <source>
        <dbReference type="PROSITE-ProRule" id="PRU00473"/>
    </source>
</evidence>
<evidence type="ECO:0000313" key="7">
    <source>
        <dbReference type="Proteomes" id="UP000461443"/>
    </source>
</evidence>
<dbReference type="AlphaFoldDB" id="A0A845SGH9"/>